<sequence length="124" mass="13982">MDPVELDQYKGSWEGQMIIDSYQQITMKFSNDNKLLLITAVYARCNTLERLELWEQLKELTQGNLLPWVIGGDFTVILNEEEKLGGLDFTQHEAIDFASCINNCALSELKTTGSKFTSPGGMVE</sequence>
<proteinExistence type="predicted"/>
<dbReference type="EMBL" id="JAIVGD010000019">
    <property type="protein sequence ID" value="KAH0748403.1"/>
    <property type="molecule type" value="Genomic_DNA"/>
</dbReference>
<dbReference type="Proteomes" id="UP000826656">
    <property type="component" value="Unassembled WGS sequence"/>
</dbReference>
<keyword evidence="2" id="KW-1185">Reference proteome</keyword>
<dbReference type="Gene3D" id="3.60.10.10">
    <property type="entry name" value="Endonuclease/exonuclease/phosphatase"/>
    <property type="match status" value="1"/>
</dbReference>
<protein>
    <submittedName>
        <fullName evidence="1">Uncharacterized protein</fullName>
    </submittedName>
</protein>
<name>A0ABQ7UHE2_SOLTU</name>
<gene>
    <name evidence="1" type="ORF">KY290_027635</name>
</gene>
<organism evidence="1 2">
    <name type="scientific">Solanum tuberosum</name>
    <name type="common">Potato</name>
    <dbReference type="NCBI Taxonomy" id="4113"/>
    <lineage>
        <taxon>Eukaryota</taxon>
        <taxon>Viridiplantae</taxon>
        <taxon>Streptophyta</taxon>
        <taxon>Embryophyta</taxon>
        <taxon>Tracheophyta</taxon>
        <taxon>Spermatophyta</taxon>
        <taxon>Magnoliopsida</taxon>
        <taxon>eudicotyledons</taxon>
        <taxon>Gunneridae</taxon>
        <taxon>Pentapetalae</taxon>
        <taxon>asterids</taxon>
        <taxon>lamiids</taxon>
        <taxon>Solanales</taxon>
        <taxon>Solanaceae</taxon>
        <taxon>Solanoideae</taxon>
        <taxon>Solaneae</taxon>
        <taxon>Solanum</taxon>
    </lineage>
</organism>
<reference evidence="1 2" key="1">
    <citation type="journal article" date="2021" name="bioRxiv">
        <title>Chromosome-scale and haplotype-resolved genome assembly of a tetraploid potato cultivar.</title>
        <authorList>
            <person name="Sun H."/>
            <person name="Jiao W.-B."/>
            <person name="Krause K."/>
            <person name="Campoy J.A."/>
            <person name="Goel M."/>
            <person name="Folz-Donahue K."/>
            <person name="Kukat C."/>
            <person name="Huettel B."/>
            <person name="Schneeberger K."/>
        </authorList>
    </citation>
    <scope>NUCLEOTIDE SEQUENCE [LARGE SCALE GENOMIC DNA]</scope>
    <source>
        <strain evidence="1">SolTubOtavaFocal</strain>
        <tissue evidence="1">Leaves</tissue>
    </source>
</reference>
<dbReference type="InterPro" id="IPR036691">
    <property type="entry name" value="Endo/exonu/phosph_ase_sf"/>
</dbReference>
<evidence type="ECO:0000313" key="1">
    <source>
        <dbReference type="EMBL" id="KAH0748403.1"/>
    </source>
</evidence>
<evidence type="ECO:0000313" key="2">
    <source>
        <dbReference type="Proteomes" id="UP000826656"/>
    </source>
</evidence>
<accession>A0ABQ7UHE2</accession>
<dbReference type="SUPFAM" id="SSF56219">
    <property type="entry name" value="DNase I-like"/>
    <property type="match status" value="1"/>
</dbReference>
<comment type="caution">
    <text evidence="1">The sequence shown here is derived from an EMBL/GenBank/DDBJ whole genome shotgun (WGS) entry which is preliminary data.</text>
</comment>